<comment type="caution">
    <text evidence="2">The sequence shown here is derived from an EMBL/GenBank/DDBJ whole genome shotgun (WGS) entry which is preliminary data.</text>
</comment>
<evidence type="ECO:0000259" key="1">
    <source>
        <dbReference type="Pfam" id="PF24740"/>
    </source>
</evidence>
<protein>
    <recommendedName>
        <fullName evidence="1">DUF7691 domain-containing protein</fullName>
    </recommendedName>
</protein>
<dbReference type="Pfam" id="PF24740">
    <property type="entry name" value="DUF7691"/>
    <property type="match status" value="1"/>
</dbReference>
<dbReference type="RefSeq" id="WP_131756521.1">
    <property type="nucleotide sequence ID" value="NZ_JBHTGP010000018.1"/>
</dbReference>
<reference evidence="3" key="1">
    <citation type="journal article" date="2019" name="Int. J. Syst. Evol. Microbiol.">
        <title>The Global Catalogue of Microorganisms (GCM) 10K type strain sequencing project: providing services to taxonomists for standard genome sequencing and annotation.</title>
        <authorList>
            <consortium name="The Broad Institute Genomics Platform"/>
            <consortium name="The Broad Institute Genome Sequencing Center for Infectious Disease"/>
            <person name="Wu L."/>
            <person name="Ma J."/>
        </authorList>
    </citation>
    <scope>NUCLEOTIDE SEQUENCE [LARGE SCALE GENOMIC DNA]</scope>
    <source>
        <strain evidence="3">JCM 9371</strain>
    </source>
</reference>
<name>A0ABW2XZJ1_9ACTN</name>
<keyword evidence="3" id="KW-1185">Reference proteome</keyword>
<dbReference type="Proteomes" id="UP001597063">
    <property type="component" value="Unassembled WGS sequence"/>
</dbReference>
<feature type="domain" description="DUF7691" evidence="1">
    <location>
        <begin position="1"/>
        <end position="190"/>
    </location>
</feature>
<dbReference type="EMBL" id="JBHTGP010000018">
    <property type="protein sequence ID" value="MFD0689681.1"/>
    <property type="molecule type" value="Genomic_DNA"/>
</dbReference>
<proteinExistence type="predicted"/>
<accession>A0ABW2XZJ1</accession>
<sequence length="190" mass="21299">MSYMLMPYAVNVEHLRTPHAFTADPAEFLAWLEDLYCTGDELAPTPQSMRRLFYAEDLSDVDGDQGAVYGYTLEALCMRFGALLDSDQWASMRFGWFDRVQEELTRAGGRFDLLGLVFSGPPVSLPPIDDFPGIGHVPRAAMPQRAEELRAADLSTIDDPQVVAAIRQVSGWLDWCMSAEDDFDLVTFYS</sequence>
<evidence type="ECO:0000313" key="3">
    <source>
        <dbReference type="Proteomes" id="UP001597063"/>
    </source>
</evidence>
<gene>
    <name evidence="2" type="ORF">ACFQZM_34700</name>
</gene>
<organism evidence="2 3">
    <name type="scientific">Actinomadura fibrosa</name>
    <dbReference type="NCBI Taxonomy" id="111802"/>
    <lineage>
        <taxon>Bacteria</taxon>
        <taxon>Bacillati</taxon>
        <taxon>Actinomycetota</taxon>
        <taxon>Actinomycetes</taxon>
        <taxon>Streptosporangiales</taxon>
        <taxon>Thermomonosporaceae</taxon>
        <taxon>Actinomadura</taxon>
    </lineage>
</organism>
<evidence type="ECO:0000313" key="2">
    <source>
        <dbReference type="EMBL" id="MFD0689681.1"/>
    </source>
</evidence>
<dbReference type="InterPro" id="IPR056108">
    <property type="entry name" value="DUF7691"/>
</dbReference>